<dbReference type="PANTHER" id="PTHR37984:SF5">
    <property type="entry name" value="PROTEIN NYNRIN-LIKE"/>
    <property type="match status" value="1"/>
</dbReference>
<evidence type="ECO:0000259" key="3">
    <source>
        <dbReference type="PROSITE" id="PS50994"/>
    </source>
</evidence>
<dbReference type="InterPro" id="IPR050951">
    <property type="entry name" value="Retrovirus_Pol_polyprotein"/>
</dbReference>
<feature type="domain" description="Integrase catalytic" evidence="3">
    <location>
        <begin position="187"/>
        <end position="358"/>
    </location>
</feature>
<evidence type="ECO:0000256" key="1">
    <source>
        <dbReference type="ARBA" id="ARBA00012493"/>
    </source>
</evidence>
<dbReference type="GO" id="GO:0003964">
    <property type="term" value="F:RNA-directed DNA polymerase activity"/>
    <property type="evidence" value="ECO:0007669"/>
    <property type="project" value="UniProtKB-EC"/>
</dbReference>
<accession>A0A7I4XWB0</accession>
<protein>
    <recommendedName>
        <fullName evidence="1">RNA-directed DNA polymerase</fullName>
        <ecNumber evidence="1">2.7.7.49</ecNumber>
    </recommendedName>
</protein>
<dbReference type="PANTHER" id="PTHR37984">
    <property type="entry name" value="PROTEIN CBG26694"/>
    <property type="match status" value="1"/>
</dbReference>
<dbReference type="FunFam" id="1.10.340.70:FF:000003">
    <property type="entry name" value="Protein CBG25708"/>
    <property type="match status" value="1"/>
</dbReference>
<evidence type="ECO:0000313" key="5">
    <source>
        <dbReference type="WBParaSite" id="HCON_00020520-00001"/>
    </source>
</evidence>
<dbReference type="GO" id="GO:0003676">
    <property type="term" value="F:nucleic acid binding"/>
    <property type="evidence" value="ECO:0007669"/>
    <property type="project" value="InterPro"/>
</dbReference>
<keyword evidence="4" id="KW-1185">Reference proteome</keyword>
<name>A0A7I4XWB0_HAECO</name>
<dbReference type="InterPro" id="IPR041588">
    <property type="entry name" value="Integrase_H2C2"/>
</dbReference>
<dbReference type="Pfam" id="PF00665">
    <property type="entry name" value="rve"/>
    <property type="match status" value="1"/>
</dbReference>
<dbReference type="OrthoDB" id="5818961at2759"/>
<sequence length="505" mass="56542">MGTDSENYDFTIEYRSTTNFGQADAPSRLIAEQSTTGEVVVFAEVEKDSSAIFVNALSLLPVDAKTIAEETSKDPILKEVLHSVQSGKWPNKSDAISRFSSLKESLSTQNGCLLIGDRIFIPDTLRSTVLPELHDGHPGMTRMKMLARNYAYWTNINSDIENFVRTCSRCQETAKNPVKAALHSWPLEDKPWIPIHADFAGPMDGKMYLIIVLTYSKWPEIVEMSSTTTSCTIRELRHLFAQFGNPQSLVTDNGTQFTSTEFDDFCSRNGIRHIKSPPLQPQSNGKAEHFVDTFKRSFKRMKENSPATEALQKFLLNYRRTPCLSAPGAKSLAELFLGRQIRTKLSLLKPSAITNSNNRNRKMEEQYNRHHGARQKNFNIGDSVCSKDYRSRAPKQALGEVAQQCGNRLHDISVDGQIWKRHANQLRLRVSSNPNVTETPTELVELLLLPMSRSAQVTEEASSMLPTTTVEARPPQSIDSSTTTTTPESHAMESAESDHDALQSD</sequence>
<dbReference type="Pfam" id="PF17921">
    <property type="entry name" value="Integrase_H2C2"/>
    <property type="match status" value="1"/>
</dbReference>
<dbReference type="AlphaFoldDB" id="A0A7I4XWB0"/>
<dbReference type="Proteomes" id="UP000025227">
    <property type="component" value="Unplaced"/>
</dbReference>
<dbReference type="FunFam" id="3.30.420.10:FF:000131">
    <property type="entry name" value="Protein CBG26278"/>
    <property type="match status" value="1"/>
</dbReference>
<feature type="compositionally biased region" description="Polar residues" evidence="2">
    <location>
        <begin position="458"/>
        <end position="470"/>
    </location>
</feature>
<feature type="compositionally biased region" description="Polar residues" evidence="2">
    <location>
        <begin position="477"/>
        <end position="488"/>
    </location>
</feature>
<dbReference type="WBParaSite" id="HCON_00020520-00001">
    <property type="protein sequence ID" value="HCON_00020520-00001"/>
    <property type="gene ID" value="HCON_00020520"/>
</dbReference>
<dbReference type="InterPro" id="IPR036397">
    <property type="entry name" value="RNaseH_sf"/>
</dbReference>
<reference evidence="5" key="1">
    <citation type="submission" date="2020-12" db="UniProtKB">
        <authorList>
            <consortium name="WormBaseParasite"/>
        </authorList>
    </citation>
    <scope>IDENTIFICATION</scope>
    <source>
        <strain evidence="5">MHco3</strain>
    </source>
</reference>
<dbReference type="InterPro" id="IPR001584">
    <property type="entry name" value="Integrase_cat-core"/>
</dbReference>
<dbReference type="OMA" id="PESHAME"/>
<dbReference type="EC" id="2.7.7.49" evidence="1"/>
<evidence type="ECO:0000313" key="4">
    <source>
        <dbReference type="Proteomes" id="UP000025227"/>
    </source>
</evidence>
<dbReference type="InterPro" id="IPR012337">
    <property type="entry name" value="RNaseH-like_sf"/>
</dbReference>
<dbReference type="PROSITE" id="PS50994">
    <property type="entry name" value="INTEGRASE"/>
    <property type="match status" value="1"/>
</dbReference>
<organism evidence="4 5">
    <name type="scientific">Haemonchus contortus</name>
    <name type="common">Barber pole worm</name>
    <dbReference type="NCBI Taxonomy" id="6289"/>
    <lineage>
        <taxon>Eukaryota</taxon>
        <taxon>Metazoa</taxon>
        <taxon>Ecdysozoa</taxon>
        <taxon>Nematoda</taxon>
        <taxon>Chromadorea</taxon>
        <taxon>Rhabditida</taxon>
        <taxon>Rhabditina</taxon>
        <taxon>Rhabditomorpha</taxon>
        <taxon>Strongyloidea</taxon>
        <taxon>Trichostrongylidae</taxon>
        <taxon>Haemonchus</taxon>
    </lineage>
</organism>
<dbReference type="SUPFAM" id="SSF53098">
    <property type="entry name" value="Ribonuclease H-like"/>
    <property type="match status" value="1"/>
</dbReference>
<dbReference type="Gene3D" id="1.10.340.70">
    <property type="match status" value="1"/>
</dbReference>
<dbReference type="Gene3D" id="3.30.420.10">
    <property type="entry name" value="Ribonuclease H-like superfamily/Ribonuclease H"/>
    <property type="match status" value="1"/>
</dbReference>
<evidence type="ECO:0000256" key="2">
    <source>
        <dbReference type="SAM" id="MobiDB-lite"/>
    </source>
</evidence>
<proteinExistence type="predicted"/>
<dbReference type="GO" id="GO:0015074">
    <property type="term" value="P:DNA integration"/>
    <property type="evidence" value="ECO:0007669"/>
    <property type="project" value="InterPro"/>
</dbReference>
<feature type="compositionally biased region" description="Basic and acidic residues" evidence="2">
    <location>
        <begin position="490"/>
        <end position="505"/>
    </location>
</feature>
<feature type="region of interest" description="Disordered" evidence="2">
    <location>
        <begin position="458"/>
        <end position="505"/>
    </location>
</feature>